<dbReference type="GO" id="GO:0003677">
    <property type="term" value="F:DNA binding"/>
    <property type="evidence" value="ECO:0007669"/>
    <property type="project" value="InterPro"/>
</dbReference>
<comment type="caution">
    <text evidence="3">The sequence shown here is derived from an EMBL/GenBank/DDBJ whole genome shotgun (WGS) entry which is preliminary data.</text>
</comment>
<evidence type="ECO:0000256" key="1">
    <source>
        <dbReference type="SAM" id="Coils"/>
    </source>
</evidence>
<organism evidence="3 4">
    <name type="scientific">Pseudomonas cichorii</name>
    <dbReference type="NCBI Taxonomy" id="36746"/>
    <lineage>
        <taxon>Bacteria</taxon>
        <taxon>Pseudomonadati</taxon>
        <taxon>Pseudomonadota</taxon>
        <taxon>Gammaproteobacteria</taxon>
        <taxon>Pseudomonadales</taxon>
        <taxon>Pseudomonadaceae</taxon>
        <taxon>Pseudomonas</taxon>
    </lineage>
</organism>
<dbReference type="GO" id="GO:0006355">
    <property type="term" value="P:regulation of DNA-templated transcription"/>
    <property type="evidence" value="ECO:0007669"/>
    <property type="project" value="InterPro"/>
</dbReference>
<dbReference type="Proteomes" id="UP000278332">
    <property type="component" value="Unassembled WGS sequence"/>
</dbReference>
<dbReference type="InterPro" id="IPR016032">
    <property type="entry name" value="Sig_transdc_resp-reg_C-effctor"/>
</dbReference>
<gene>
    <name evidence="3" type="ORF">ALP84_01864</name>
</gene>
<sequence length="280" mass="31410">MGLSRNRSSPLALSPSVKSLAIHYLKMYIQAITHIHIRDRDLFIDVENGSRYIIMDEKMPHNLFPQIGPVIASIGTRNFSRAFQELINTQLGIDAAHLHALPQPLQIEHSSARAVFDETVTSPRNLSLFTDSVHLYPTLESNGYCCRITVFRAPPSPCFSAGERRRLKDISPFLFSILEKHVEALQAVLSRAEANKTESLEDRFHERLRETGLTLSERETQVCLGLLAGHTALEQAERLTLKVNTVGSYQRRAAVKLGISGRNSLMRWMYASSEGISIAN</sequence>
<protein>
    <submittedName>
        <fullName evidence="3">Regulatory protein LuxR</fullName>
    </submittedName>
</protein>
<reference evidence="3 4" key="1">
    <citation type="submission" date="2018-08" db="EMBL/GenBank/DDBJ databases">
        <title>Recombination of ecologically and evolutionarily significant loci maintains genetic cohesion in the Pseudomonas syringae species complex.</title>
        <authorList>
            <person name="Dillon M."/>
            <person name="Thakur S."/>
            <person name="Almeida R.N.D."/>
            <person name="Weir B.S."/>
            <person name="Guttman D.S."/>
        </authorList>
    </citation>
    <scope>NUCLEOTIDE SEQUENCE [LARGE SCALE GENOMIC DNA]</scope>
    <source>
        <strain evidence="3 4">ICMP 6917</strain>
    </source>
</reference>
<evidence type="ECO:0000313" key="4">
    <source>
        <dbReference type="Proteomes" id="UP000278332"/>
    </source>
</evidence>
<accession>A0A3M4VTG6</accession>
<dbReference type="InterPro" id="IPR036388">
    <property type="entry name" value="WH-like_DNA-bd_sf"/>
</dbReference>
<evidence type="ECO:0000313" key="3">
    <source>
        <dbReference type="EMBL" id="RMR55111.1"/>
    </source>
</evidence>
<dbReference type="AlphaFoldDB" id="A0A3M4VTG6"/>
<evidence type="ECO:0000259" key="2">
    <source>
        <dbReference type="SMART" id="SM00421"/>
    </source>
</evidence>
<dbReference type="EMBL" id="RBRY01000109">
    <property type="protein sequence ID" value="RMR55111.1"/>
    <property type="molecule type" value="Genomic_DNA"/>
</dbReference>
<dbReference type="SUPFAM" id="SSF46894">
    <property type="entry name" value="C-terminal effector domain of the bipartite response regulators"/>
    <property type="match status" value="1"/>
</dbReference>
<dbReference type="InterPro" id="IPR000792">
    <property type="entry name" value="Tscrpt_reg_LuxR_C"/>
</dbReference>
<dbReference type="SMART" id="SM00421">
    <property type="entry name" value="HTH_LUXR"/>
    <property type="match status" value="1"/>
</dbReference>
<proteinExistence type="predicted"/>
<keyword evidence="1" id="KW-0175">Coiled coil</keyword>
<feature type="coiled-coil region" evidence="1">
    <location>
        <begin position="175"/>
        <end position="202"/>
    </location>
</feature>
<name>A0A3M4VTG6_PSECI</name>
<dbReference type="Pfam" id="PF00196">
    <property type="entry name" value="GerE"/>
    <property type="match status" value="1"/>
</dbReference>
<dbReference type="Gene3D" id="1.10.10.10">
    <property type="entry name" value="Winged helix-like DNA-binding domain superfamily/Winged helix DNA-binding domain"/>
    <property type="match status" value="1"/>
</dbReference>
<feature type="domain" description="HTH luxR-type" evidence="2">
    <location>
        <begin position="212"/>
        <end position="269"/>
    </location>
</feature>